<dbReference type="PANTHER" id="PTHR32552">
    <property type="entry name" value="FERRICHROME IRON RECEPTOR-RELATED"/>
    <property type="match status" value="1"/>
</dbReference>
<keyword evidence="9 11" id="KW-0472">Membrane</keyword>
<evidence type="ECO:0000313" key="16">
    <source>
        <dbReference type="Proteomes" id="UP000010305"/>
    </source>
</evidence>
<gene>
    <name evidence="15" type="ORF">NT01SARS_1273</name>
</gene>
<evidence type="ECO:0000256" key="10">
    <source>
        <dbReference type="ARBA" id="ARBA00023237"/>
    </source>
</evidence>
<keyword evidence="8 12" id="KW-0798">TonB box</keyword>
<evidence type="ECO:0000256" key="8">
    <source>
        <dbReference type="ARBA" id="ARBA00023077"/>
    </source>
</evidence>
<keyword evidence="5 11" id="KW-0812">Transmembrane</keyword>
<evidence type="ECO:0000256" key="9">
    <source>
        <dbReference type="ARBA" id="ARBA00023136"/>
    </source>
</evidence>
<evidence type="ECO:0000256" key="4">
    <source>
        <dbReference type="ARBA" id="ARBA00022496"/>
    </source>
</evidence>
<dbReference type="Gene3D" id="2.40.170.20">
    <property type="entry name" value="TonB-dependent receptor, beta-barrel domain"/>
    <property type="match status" value="1"/>
</dbReference>
<evidence type="ECO:0000256" key="12">
    <source>
        <dbReference type="RuleBase" id="RU003357"/>
    </source>
</evidence>
<dbReference type="Pfam" id="PF00593">
    <property type="entry name" value="TonB_dep_Rec_b-barrel"/>
    <property type="match status" value="1"/>
</dbReference>
<evidence type="ECO:0000259" key="13">
    <source>
        <dbReference type="Pfam" id="PF00593"/>
    </source>
</evidence>
<dbReference type="Pfam" id="PF07715">
    <property type="entry name" value="Plug"/>
    <property type="match status" value="1"/>
</dbReference>
<evidence type="ECO:0000256" key="5">
    <source>
        <dbReference type="ARBA" id="ARBA00022692"/>
    </source>
</evidence>
<feature type="domain" description="TonB-dependent receptor plug" evidence="14">
    <location>
        <begin position="42"/>
        <end position="144"/>
    </location>
</feature>
<keyword evidence="6" id="KW-0408">Iron</keyword>
<evidence type="ECO:0000256" key="3">
    <source>
        <dbReference type="ARBA" id="ARBA00022452"/>
    </source>
</evidence>
<evidence type="ECO:0000256" key="1">
    <source>
        <dbReference type="ARBA" id="ARBA00004571"/>
    </source>
</evidence>
<comment type="similarity">
    <text evidence="11 12">Belongs to the TonB-dependent receptor family.</text>
</comment>
<keyword evidence="7" id="KW-0406">Ion transport</keyword>
<dbReference type="InterPro" id="IPR036942">
    <property type="entry name" value="Beta-barrel_TonB_sf"/>
</dbReference>
<accession>J5K5Y1</accession>
<evidence type="ECO:0000256" key="2">
    <source>
        <dbReference type="ARBA" id="ARBA00022448"/>
    </source>
</evidence>
<protein>
    <submittedName>
        <fullName evidence="15">TonB-dependent receptor</fullName>
    </submittedName>
</protein>
<dbReference type="PROSITE" id="PS52016">
    <property type="entry name" value="TONB_DEPENDENT_REC_3"/>
    <property type="match status" value="1"/>
</dbReference>
<keyword evidence="15" id="KW-0675">Receptor</keyword>
<keyword evidence="4" id="KW-0410">Iron transport</keyword>
<evidence type="ECO:0000259" key="14">
    <source>
        <dbReference type="Pfam" id="PF07715"/>
    </source>
</evidence>
<dbReference type="InterPro" id="IPR012910">
    <property type="entry name" value="Plug_dom"/>
</dbReference>
<feature type="domain" description="TonB-dependent receptor-like beta-barrel" evidence="13">
    <location>
        <begin position="235"/>
        <end position="642"/>
    </location>
</feature>
<dbReference type="SUPFAM" id="SSF56935">
    <property type="entry name" value="Porins"/>
    <property type="match status" value="1"/>
</dbReference>
<dbReference type="HOGENOM" id="CLU_008287_15_2_6"/>
<dbReference type="AlphaFoldDB" id="J5K5Y1"/>
<dbReference type="InterPro" id="IPR039426">
    <property type="entry name" value="TonB-dep_rcpt-like"/>
</dbReference>
<evidence type="ECO:0000256" key="7">
    <source>
        <dbReference type="ARBA" id="ARBA00023065"/>
    </source>
</evidence>
<dbReference type="EMBL" id="JH611157">
    <property type="protein sequence ID" value="EJP71463.1"/>
    <property type="molecule type" value="Genomic_DNA"/>
</dbReference>
<keyword evidence="2 11" id="KW-0813">Transport</keyword>
<name>J5K5Y1_9GAMM</name>
<dbReference type="GO" id="GO:0006826">
    <property type="term" value="P:iron ion transport"/>
    <property type="evidence" value="ECO:0007669"/>
    <property type="project" value="UniProtKB-KW"/>
</dbReference>
<organism evidence="15 16">
    <name type="scientific">SAR86 cluster bacterium SAR86A</name>
    <dbReference type="NCBI Taxonomy" id="1123866"/>
    <lineage>
        <taxon>Bacteria</taxon>
        <taxon>Pseudomonadati</taxon>
        <taxon>Pseudomonadota</taxon>
        <taxon>Gammaproteobacteria</taxon>
        <taxon>SAR86 cluster</taxon>
    </lineage>
</organism>
<keyword evidence="3 11" id="KW-1134">Transmembrane beta strand</keyword>
<sequence>MYIRKKILFLLPLIFSLLVLSSDIEEIIVKGEYREKSLGEEDSSIVIIQSEQIKSQAIKHFQQLSHLVPNLNYAASDSRARYFQIRGIGERSGYQGTPNSSVGFLIDDIDYSGQGGIATLFDVDQVEVFRGPQGSRSGANALAGLIYIKTKDPTEKFEGTSELTLGDYGTQNIGIAFGGPMQNKKLKYRLVLRTDYADGFRKNTYLNKSDTSKKDELTLRYKLNWELNETTNLDFLVSKVDMDDPADIWTIDGSLNTLSDRPGMDSQNTNSYGIKITKDFSNFTVQSLTSATKTDVIFSYDADWGNADSHFPYVYDYFSETLRKRDTFSQEIRFLSKNTEFSFENPYEWIFGFEFSDLDESNLTKDDGIYGDPNDPYSPYVSESEILRDYQAENFSVFGNIDYFLNRYYKIAFGLRWENWDSKYKDSNNESFSPSNNMNGGKISLVKNRNNSNTFFSIARGYKQGGFNLGLDATDNSIKQSLIYDPEFLTNYEIGISSNTENSGFNYSVVIFFSKREDQQVLISRQVDPSDPNTFSYLTENAAEGENYGLEVSSKFFINDQLSLFANLGFLKTKIKNWESRPDLQNRSQAHAPEHTYSIGTNIDLKNNFYFKLNLNGKSEFFYSDSHNNKSKSYQLLNLTFGRSKGRFTSELWMRNVFDKYYSTRGFYFGNEAPDFIDTLYRRQGDPKNIGLSLRYDF</sequence>
<dbReference type="InterPro" id="IPR000531">
    <property type="entry name" value="Beta-barrel_TonB"/>
</dbReference>
<dbReference type="Proteomes" id="UP000010305">
    <property type="component" value="Unassembled WGS sequence"/>
</dbReference>
<evidence type="ECO:0000256" key="11">
    <source>
        <dbReference type="PROSITE-ProRule" id="PRU01360"/>
    </source>
</evidence>
<evidence type="ECO:0000256" key="6">
    <source>
        <dbReference type="ARBA" id="ARBA00023004"/>
    </source>
</evidence>
<dbReference type="STRING" id="1123866.NT01SARS_1273"/>
<dbReference type="PANTHER" id="PTHR32552:SF81">
    <property type="entry name" value="TONB-DEPENDENT OUTER MEMBRANE RECEPTOR"/>
    <property type="match status" value="1"/>
</dbReference>
<reference evidence="15 16" key="1">
    <citation type="journal article" date="2012" name="ISME J.">
        <title>Genomic insights to SAR86, an abundant and uncultivated marine bacterial lineage.</title>
        <authorList>
            <person name="Dupont C.L."/>
            <person name="Rusch D.B."/>
            <person name="Yooseph S."/>
            <person name="Lombardo M.J."/>
            <person name="Richter R.A."/>
            <person name="Valas R."/>
            <person name="Novotny M."/>
            <person name="Yee-Greenbaum J."/>
            <person name="Selengut J.D."/>
            <person name="Haft D.H."/>
            <person name="Halpern A.L."/>
            <person name="Lasken R.S."/>
            <person name="Nealson K."/>
            <person name="Friedman R."/>
            <person name="Venter J.C."/>
        </authorList>
    </citation>
    <scope>NUCLEOTIDE SEQUENCE [LARGE SCALE GENOMIC DNA]</scope>
</reference>
<comment type="subcellular location">
    <subcellularLocation>
        <location evidence="1 11">Cell outer membrane</location>
        <topology evidence="1 11">Multi-pass membrane protein</topology>
    </subcellularLocation>
</comment>
<evidence type="ECO:0000313" key="15">
    <source>
        <dbReference type="EMBL" id="EJP71463.1"/>
    </source>
</evidence>
<keyword evidence="10 11" id="KW-0998">Cell outer membrane</keyword>
<proteinExistence type="inferred from homology"/>
<dbReference type="GO" id="GO:0009279">
    <property type="term" value="C:cell outer membrane"/>
    <property type="evidence" value="ECO:0007669"/>
    <property type="project" value="UniProtKB-SubCell"/>
</dbReference>